<evidence type="ECO:0000259" key="10">
    <source>
        <dbReference type="Pfam" id="PF01431"/>
    </source>
</evidence>
<comment type="subcellular location">
    <subcellularLocation>
        <location evidence="2">Cell membrane</location>
        <topology evidence="2">Single-pass type II membrane protein</topology>
    </subcellularLocation>
</comment>
<dbReference type="Proteomes" id="UP000000304">
    <property type="component" value="Chromosome 3R"/>
</dbReference>
<dbReference type="HOGENOM" id="CLU_006187_9_0_1"/>
<dbReference type="AlphaFoldDB" id="B4R1E8"/>
<gene>
    <name evidence="12" type="primary">Dsim\GD21007</name>
    <name evidence="12" type="ORF">Dsim_GD21007</name>
</gene>
<evidence type="ECO:0000256" key="4">
    <source>
        <dbReference type="ARBA" id="ARBA00022670"/>
    </source>
</evidence>
<evidence type="ECO:0000259" key="11">
    <source>
        <dbReference type="Pfam" id="PF05649"/>
    </source>
</evidence>
<evidence type="ECO:0000256" key="6">
    <source>
        <dbReference type="ARBA" id="ARBA00022801"/>
    </source>
</evidence>
<evidence type="ECO:0000256" key="8">
    <source>
        <dbReference type="ARBA" id="ARBA00023049"/>
    </source>
</evidence>
<dbReference type="InterPro" id="IPR024079">
    <property type="entry name" value="MetalloPept_cat_dom_sf"/>
</dbReference>
<dbReference type="InterPro" id="IPR000718">
    <property type="entry name" value="Peptidase_M13"/>
</dbReference>
<dbReference type="OMA" id="QNGLPWR"/>
<dbReference type="SMR" id="B4R1E8"/>
<dbReference type="SUPFAM" id="SSF55486">
    <property type="entry name" value="Metalloproteases ('zincins'), catalytic domain"/>
    <property type="match status" value="1"/>
</dbReference>
<dbReference type="PROSITE" id="PS51885">
    <property type="entry name" value="NEPRILYSIN"/>
    <property type="match status" value="1"/>
</dbReference>
<comment type="similarity">
    <text evidence="3">Belongs to the peptidase M13 family.</text>
</comment>
<evidence type="ECO:0000313" key="13">
    <source>
        <dbReference type="Proteomes" id="UP000000304"/>
    </source>
</evidence>
<dbReference type="InterPro" id="IPR008753">
    <property type="entry name" value="Peptidase_M13_N"/>
</dbReference>
<comment type="cofactor">
    <cofactor evidence="1">
        <name>Zn(2+)</name>
        <dbReference type="ChEBI" id="CHEBI:29105"/>
    </cofactor>
</comment>
<feature type="chain" id="PRO_5002824849" evidence="9">
    <location>
        <begin position="25"/>
        <end position="658"/>
    </location>
</feature>
<sequence>MVRSKATKWITSLVILAIAEAGWAAPSTLSTTDPNDEIMNRLLGFMDNTVDPCQDFQNYAGGKYVEKCVDDNYRELLGEIQHKVVDRYLSIFELLSAQLLFDRESVEAKVLQFYQTCRTATNESRSERHYLELVEPVFTEPQFWTSLAWPKSQFQWMLTLARLRRFGYDNLLVKMNVNLDSFDSSKYMVTIDRPTFDYATDRLKNTVSTKRLLIRLGVPRERAMSLAKRIKRLELAVRKLAEVEDEPNDDLTLHALERQNGLPWQQYLGMVFGRTFPVNFVVQIHNVDYFVELKNLLESYDSSEIDIYMMAKFARFMKDTLKSEEDNEARDCVKDVRAYMDFGTDFLYESKYPTNLDAEVQDLFSAVRGALLDRIDANRLKLSPRQGALVKEKIQGMKLILGNKPQNQNHRTFVSNFYRDLQLAKDQDFAAAQLKVLEVRTRRNLELLNQPPAKGDAYYFLEDTLTTSSPEPFYVGRENIIVLPTDILQSPFFVPQGHDVFKVSLLGFMIAQQMMAALLPEALAYDVDGNPNPNLFNIDDNNNYVLALNCLNKNATDYLNVRVVDVTALQLAYEAYFGMDSKFSQLQPSFTRMPLQQLFFLNYAQYLIGGEEYVAFGEMDTDKVRLHQALANSRGFGQAFSCPQSSGGLNPIIKCDVW</sequence>
<dbReference type="InterPro" id="IPR042089">
    <property type="entry name" value="Peptidase_M13_dom_2"/>
</dbReference>
<evidence type="ECO:0000256" key="7">
    <source>
        <dbReference type="ARBA" id="ARBA00022833"/>
    </source>
</evidence>
<dbReference type="GO" id="GO:0016485">
    <property type="term" value="P:protein processing"/>
    <property type="evidence" value="ECO:0007669"/>
    <property type="project" value="TreeGrafter"/>
</dbReference>
<dbReference type="Pfam" id="PF05649">
    <property type="entry name" value="Peptidase_M13_N"/>
    <property type="match status" value="1"/>
</dbReference>
<feature type="domain" description="Peptidase M13 C-terminal" evidence="10">
    <location>
        <begin position="473"/>
        <end position="646"/>
    </location>
</feature>
<dbReference type="Gene3D" id="3.40.390.10">
    <property type="entry name" value="Collagenase (Catalytic Domain)"/>
    <property type="match status" value="1"/>
</dbReference>
<dbReference type="InterPro" id="IPR018497">
    <property type="entry name" value="Peptidase_M13_C"/>
</dbReference>
<dbReference type="GO" id="GO:0046872">
    <property type="term" value="F:metal ion binding"/>
    <property type="evidence" value="ECO:0007669"/>
    <property type="project" value="UniProtKB-KW"/>
</dbReference>
<evidence type="ECO:0000256" key="5">
    <source>
        <dbReference type="ARBA" id="ARBA00022723"/>
    </source>
</evidence>
<dbReference type="OrthoDB" id="7842934at2759"/>
<evidence type="ECO:0000256" key="2">
    <source>
        <dbReference type="ARBA" id="ARBA00004401"/>
    </source>
</evidence>
<dbReference type="Pfam" id="PF01431">
    <property type="entry name" value="Peptidase_M13"/>
    <property type="match status" value="1"/>
</dbReference>
<proteinExistence type="inferred from homology"/>
<dbReference type="EMBL" id="CM000364">
    <property type="protein sequence ID" value="EDX14034.1"/>
    <property type="molecule type" value="Genomic_DNA"/>
</dbReference>
<dbReference type="PANTHER" id="PTHR11733:SF167">
    <property type="entry name" value="FI17812P1-RELATED"/>
    <property type="match status" value="1"/>
</dbReference>
<keyword evidence="7" id="KW-0862">Zinc</keyword>
<dbReference type="GO" id="GO:0005886">
    <property type="term" value="C:plasma membrane"/>
    <property type="evidence" value="ECO:0007669"/>
    <property type="project" value="UniProtKB-SubCell"/>
</dbReference>
<dbReference type="Gene3D" id="1.10.1380.10">
    <property type="entry name" value="Neutral endopeptidase , domain2"/>
    <property type="match status" value="1"/>
</dbReference>
<keyword evidence="5" id="KW-0479">Metal-binding</keyword>
<protein>
    <submittedName>
        <fullName evidence="12">GD21007</fullName>
    </submittedName>
</protein>
<dbReference type="PANTHER" id="PTHR11733">
    <property type="entry name" value="ZINC METALLOPROTEASE FAMILY M13 NEPRILYSIN-RELATED"/>
    <property type="match status" value="1"/>
</dbReference>
<keyword evidence="6" id="KW-0378">Hydrolase</keyword>
<organism evidence="12 13">
    <name type="scientific">Drosophila simulans</name>
    <name type="common">Fruit fly</name>
    <dbReference type="NCBI Taxonomy" id="7240"/>
    <lineage>
        <taxon>Eukaryota</taxon>
        <taxon>Metazoa</taxon>
        <taxon>Ecdysozoa</taxon>
        <taxon>Arthropoda</taxon>
        <taxon>Hexapoda</taxon>
        <taxon>Insecta</taxon>
        <taxon>Pterygota</taxon>
        <taxon>Neoptera</taxon>
        <taxon>Endopterygota</taxon>
        <taxon>Diptera</taxon>
        <taxon>Brachycera</taxon>
        <taxon>Muscomorpha</taxon>
        <taxon>Ephydroidea</taxon>
        <taxon>Drosophilidae</taxon>
        <taxon>Drosophila</taxon>
        <taxon>Sophophora</taxon>
    </lineage>
</organism>
<evidence type="ECO:0000256" key="3">
    <source>
        <dbReference type="ARBA" id="ARBA00007357"/>
    </source>
</evidence>
<reference evidence="12 13" key="1">
    <citation type="journal article" date="2007" name="Nature">
        <title>Evolution of genes and genomes on the Drosophila phylogeny.</title>
        <authorList>
            <consortium name="Drosophila 12 Genomes Consortium"/>
            <person name="Clark A.G."/>
            <person name="Eisen M.B."/>
            <person name="Smith D.R."/>
            <person name="Bergman C.M."/>
            <person name="Oliver B."/>
            <person name="Markow T.A."/>
            <person name="Kaufman T.C."/>
            <person name="Kellis M."/>
            <person name="Gelbart W."/>
            <person name="Iyer V.N."/>
            <person name="Pollard D.A."/>
            <person name="Sackton T.B."/>
            <person name="Larracuente A.M."/>
            <person name="Singh N.D."/>
            <person name="Abad J.P."/>
            <person name="Abt D.N."/>
            <person name="Adryan B."/>
            <person name="Aguade M."/>
            <person name="Akashi H."/>
            <person name="Anderson W.W."/>
            <person name="Aquadro C.F."/>
            <person name="Ardell D.H."/>
            <person name="Arguello R."/>
            <person name="Artieri C.G."/>
            <person name="Barbash D.A."/>
            <person name="Barker D."/>
            <person name="Barsanti P."/>
            <person name="Batterham P."/>
            <person name="Batzoglou S."/>
            <person name="Begun D."/>
            <person name="Bhutkar A."/>
            <person name="Blanco E."/>
            <person name="Bosak S.A."/>
            <person name="Bradley R.K."/>
            <person name="Brand A.D."/>
            <person name="Brent M.R."/>
            <person name="Brooks A.N."/>
            <person name="Brown R.H."/>
            <person name="Butlin R.K."/>
            <person name="Caggese C."/>
            <person name="Calvi B.R."/>
            <person name="Bernardo de Carvalho A."/>
            <person name="Caspi A."/>
            <person name="Castrezana S."/>
            <person name="Celniker S.E."/>
            <person name="Chang J.L."/>
            <person name="Chapple C."/>
            <person name="Chatterji S."/>
            <person name="Chinwalla A."/>
            <person name="Civetta A."/>
            <person name="Clifton S.W."/>
            <person name="Comeron J.M."/>
            <person name="Costello J.C."/>
            <person name="Coyne J.A."/>
            <person name="Daub J."/>
            <person name="David R.G."/>
            <person name="Delcher A.L."/>
            <person name="Delehaunty K."/>
            <person name="Do C.B."/>
            <person name="Ebling H."/>
            <person name="Edwards K."/>
            <person name="Eickbush T."/>
            <person name="Evans J.D."/>
            <person name="Filipski A."/>
            <person name="Findeiss S."/>
            <person name="Freyhult E."/>
            <person name="Fulton L."/>
            <person name="Fulton R."/>
            <person name="Garcia A.C."/>
            <person name="Gardiner A."/>
            <person name="Garfield D.A."/>
            <person name="Garvin B.E."/>
            <person name="Gibson G."/>
            <person name="Gilbert D."/>
            <person name="Gnerre S."/>
            <person name="Godfrey J."/>
            <person name="Good R."/>
            <person name="Gotea V."/>
            <person name="Gravely B."/>
            <person name="Greenberg A.J."/>
            <person name="Griffiths-Jones S."/>
            <person name="Gross S."/>
            <person name="Guigo R."/>
            <person name="Gustafson E.A."/>
            <person name="Haerty W."/>
            <person name="Hahn M.W."/>
            <person name="Halligan D.L."/>
            <person name="Halpern A.L."/>
            <person name="Halter G.M."/>
            <person name="Han M.V."/>
            <person name="Heger A."/>
            <person name="Hillier L."/>
            <person name="Hinrichs A.S."/>
            <person name="Holmes I."/>
            <person name="Hoskins R.A."/>
            <person name="Hubisz M.J."/>
            <person name="Hultmark D."/>
            <person name="Huntley M.A."/>
            <person name="Jaffe D.B."/>
            <person name="Jagadeeshan S."/>
            <person name="Jeck W.R."/>
            <person name="Johnson J."/>
            <person name="Jones C.D."/>
            <person name="Jordan W.C."/>
            <person name="Karpen G.H."/>
            <person name="Kataoka E."/>
            <person name="Keightley P.D."/>
            <person name="Kheradpour P."/>
            <person name="Kirkness E.F."/>
            <person name="Koerich L.B."/>
            <person name="Kristiansen K."/>
            <person name="Kudrna D."/>
            <person name="Kulathinal R.J."/>
            <person name="Kumar S."/>
            <person name="Kwok R."/>
            <person name="Lander E."/>
            <person name="Langley C.H."/>
            <person name="Lapoint R."/>
            <person name="Lazzaro B.P."/>
            <person name="Lee S.J."/>
            <person name="Levesque L."/>
            <person name="Li R."/>
            <person name="Lin C.F."/>
            <person name="Lin M.F."/>
            <person name="Lindblad-Toh K."/>
            <person name="Llopart A."/>
            <person name="Long M."/>
            <person name="Low L."/>
            <person name="Lozovsky E."/>
            <person name="Lu J."/>
            <person name="Luo M."/>
            <person name="Machado C.A."/>
            <person name="Makalowski W."/>
            <person name="Marzo M."/>
            <person name="Matsuda M."/>
            <person name="Matzkin L."/>
            <person name="McAllister B."/>
            <person name="McBride C.S."/>
            <person name="McKernan B."/>
            <person name="McKernan K."/>
            <person name="Mendez-Lago M."/>
            <person name="Minx P."/>
            <person name="Mollenhauer M.U."/>
            <person name="Montooth K."/>
            <person name="Mount S.M."/>
            <person name="Mu X."/>
            <person name="Myers E."/>
            <person name="Negre B."/>
            <person name="Newfeld S."/>
            <person name="Nielsen R."/>
            <person name="Noor M.A."/>
            <person name="O'Grady P."/>
            <person name="Pachter L."/>
            <person name="Papaceit M."/>
            <person name="Parisi M.J."/>
            <person name="Parisi M."/>
            <person name="Parts L."/>
            <person name="Pedersen J.S."/>
            <person name="Pesole G."/>
            <person name="Phillippy A.M."/>
            <person name="Ponting C.P."/>
            <person name="Pop M."/>
            <person name="Porcelli D."/>
            <person name="Powell J.R."/>
            <person name="Prohaska S."/>
            <person name="Pruitt K."/>
            <person name="Puig M."/>
            <person name="Quesneville H."/>
            <person name="Ram K.R."/>
            <person name="Rand D."/>
            <person name="Rasmussen M.D."/>
            <person name="Reed L.K."/>
            <person name="Reenan R."/>
            <person name="Reily A."/>
            <person name="Remington K.A."/>
            <person name="Rieger T.T."/>
            <person name="Ritchie M.G."/>
            <person name="Robin C."/>
            <person name="Rogers Y.H."/>
            <person name="Rohde C."/>
            <person name="Rozas J."/>
            <person name="Rubenfield M.J."/>
            <person name="Ruiz A."/>
            <person name="Russo S."/>
            <person name="Salzberg S.L."/>
            <person name="Sanchez-Gracia A."/>
            <person name="Saranga D.J."/>
            <person name="Sato H."/>
            <person name="Schaeffer S.W."/>
            <person name="Schatz M.C."/>
            <person name="Schlenke T."/>
            <person name="Schwartz R."/>
            <person name="Segarra C."/>
            <person name="Singh R.S."/>
            <person name="Sirot L."/>
            <person name="Sirota M."/>
            <person name="Sisneros N.B."/>
            <person name="Smith C.D."/>
            <person name="Smith T.F."/>
            <person name="Spieth J."/>
            <person name="Stage D.E."/>
            <person name="Stark A."/>
            <person name="Stephan W."/>
            <person name="Strausberg R.L."/>
            <person name="Strempel S."/>
            <person name="Sturgill D."/>
            <person name="Sutton G."/>
            <person name="Sutton G.G."/>
            <person name="Tao W."/>
            <person name="Teichmann S."/>
            <person name="Tobari Y.N."/>
            <person name="Tomimura Y."/>
            <person name="Tsolas J.M."/>
            <person name="Valente V.L."/>
            <person name="Venter E."/>
            <person name="Venter J.C."/>
            <person name="Vicario S."/>
            <person name="Vieira F.G."/>
            <person name="Vilella A.J."/>
            <person name="Villasante A."/>
            <person name="Walenz B."/>
            <person name="Wang J."/>
            <person name="Wasserman M."/>
            <person name="Watts T."/>
            <person name="Wilson D."/>
            <person name="Wilson R.K."/>
            <person name="Wing R.A."/>
            <person name="Wolfner M.F."/>
            <person name="Wong A."/>
            <person name="Wong G.K."/>
            <person name="Wu C.I."/>
            <person name="Wu G."/>
            <person name="Yamamoto D."/>
            <person name="Yang H.P."/>
            <person name="Yang S.P."/>
            <person name="Yorke J.A."/>
            <person name="Yoshida K."/>
            <person name="Zdobnov E."/>
            <person name="Zhang P."/>
            <person name="Zhang Y."/>
            <person name="Zimin A.V."/>
            <person name="Baldwin J."/>
            <person name="Abdouelleil A."/>
            <person name="Abdulkadir J."/>
            <person name="Abebe A."/>
            <person name="Abera B."/>
            <person name="Abreu J."/>
            <person name="Acer S.C."/>
            <person name="Aftuck L."/>
            <person name="Alexander A."/>
            <person name="An P."/>
            <person name="Anderson E."/>
            <person name="Anderson S."/>
            <person name="Arachi H."/>
            <person name="Azer M."/>
            <person name="Bachantsang P."/>
            <person name="Barry A."/>
            <person name="Bayul T."/>
            <person name="Berlin A."/>
            <person name="Bessette D."/>
            <person name="Bloom T."/>
            <person name="Blye J."/>
            <person name="Boguslavskiy L."/>
            <person name="Bonnet C."/>
            <person name="Boukhgalter B."/>
            <person name="Bourzgui I."/>
            <person name="Brown A."/>
            <person name="Cahill P."/>
            <person name="Channer S."/>
            <person name="Cheshatsang Y."/>
            <person name="Chuda L."/>
            <person name="Citroen M."/>
            <person name="Collymore A."/>
            <person name="Cooke P."/>
            <person name="Costello M."/>
            <person name="D'Aco K."/>
            <person name="Daza R."/>
            <person name="De Haan G."/>
            <person name="DeGray S."/>
            <person name="DeMaso C."/>
            <person name="Dhargay N."/>
            <person name="Dooley K."/>
            <person name="Dooley E."/>
            <person name="Doricent M."/>
            <person name="Dorje P."/>
            <person name="Dorjee K."/>
            <person name="Dupes A."/>
            <person name="Elong R."/>
            <person name="Falk J."/>
            <person name="Farina A."/>
            <person name="Faro S."/>
            <person name="Ferguson D."/>
            <person name="Fisher S."/>
            <person name="Foley C.D."/>
            <person name="Franke A."/>
            <person name="Friedrich D."/>
            <person name="Gadbois L."/>
            <person name="Gearin G."/>
            <person name="Gearin C.R."/>
            <person name="Giannoukos G."/>
            <person name="Goode T."/>
            <person name="Graham J."/>
            <person name="Grandbois E."/>
            <person name="Grewal S."/>
            <person name="Gyaltsen K."/>
            <person name="Hafez N."/>
            <person name="Hagos B."/>
            <person name="Hall J."/>
            <person name="Henson C."/>
            <person name="Hollinger A."/>
            <person name="Honan T."/>
            <person name="Huard M.D."/>
            <person name="Hughes L."/>
            <person name="Hurhula B."/>
            <person name="Husby M.E."/>
            <person name="Kamat A."/>
            <person name="Kanga B."/>
            <person name="Kashin S."/>
            <person name="Khazanovich D."/>
            <person name="Kisner P."/>
            <person name="Lance K."/>
            <person name="Lara M."/>
            <person name="Lee W."/>
            <person name="Lennon N."/>
            <person name="Letendre F."/>
            <person name="LeVine R."/>
            <person name="Lipovsky A."/>
            <person name="Liu X."/>
            <person name="Liu J."/>
            <person name="Liu S."/>
            <person name="Lokyitsang T."/>
            <person name="Lokyitsang Y."/>
            <person name="Lubonja R."/>
            <person name="Lui A."/>
            <person name="MacDonald P."/>
            <person name="Magnisalis V."/>
            <person name="Maru K."/>
            <person name="Matthews C."/>
            <person name="McCusker W."/>
            <person name="McDonough S."/>
            <person name="Mehta T."/>
            <person name="Meldrim J."/>
            <person name="Meneus L."/>
            <person name="Mihai O."/>
            <person name="Mihalev A."/>
            <person name="Mihova T."/>
            <person name="Mittelman R."/>
            <person name="Mlenga V."/>
            <person name="Montmayeur A."/>
            <person name="Mulrain L."/>
            <person name="Navidi A."/>
            <person name="Naylor J."/>
            <person name="Negash T."/>
            <person name="Nguyen T."/>
            <person name="Nguyen N."/>
            <person name="Nicol R."/>
            <person name="Norbu C."/>
            <person name="Norbu N."/>
            <person name="Novod N."/>
            <person name="O'Neill B."/>
            <person name="Osman S."/>
            <person name="Markiewicz E."/>
            <person name="Oyono O.L."/>
            <person name="Patti C."/>
            <person name="Phunkhang P."/>
            <person name="Pierre F."/>
            <person name="Priest M."/>
            <person name="Raghuraman S."/>
            <person name="Rege F."/>
            <person name="Reyes R."/>
            <person name="Rise C."/>
            <person name="Rogov P."/>
            <person name="Ross K."/>
            <person name="Ryan E."/>
            <person name="Settipalli S."/>
            <person name="Shea T."/>
            <person name="Sherpa N."/>
            <person name="Shi L."/>
            <person name="Shih D."/>
            <person name="Sparrow T."/>
            <person name="Spaulding J."/>
            <person name="Stalker J."/>
            <person name="Stange-Thomann N."/>
            <person name="Stavropoulos S."/>
            <person name="Stone C."/>
            <person name="Strader C."/>
            <person name="Tesfaye S."/>
            <person name="Thomson T."/>
            <person name="Thoulutsang Y."/>
            <person name="Thoulutsang D."/>
            <person name="Topham K."/>
            <person name="Topping I."/>
            <person name="Tsamla T."/>
            <person name="Vassiliev H."/>
            <person name="Vo A."/>
            <person name="Wangchuk T."/>
            <person name="Wangdi T."/>
            <person name="Weiand M."/>
            <person name="Wilkinson J."/>
            <person name="Wilson A."/>
            <person name="Yadav S."/>
            <person name="Young G."/>
            <person name="Yu Q."/>
            <person name="Zembek L."/>
            <person name="Zhong D."/>
            <person name="Zimmer A."/>
            <person name="Zwirko Z."/>
            <person name="Jaffe D.B."/>
            <person name="Alvarez P."/>
            <person name="Brockman W."/>
            <person name="Butler J."/>
            <person name="Chin C."/>
            <person name="Gnerre S."/>
            <person name="Grabherr M."/>
            <person name="Kleber M."/>
            <person name="Mauceli E."/>
            <person name="MacCallum I."/>
        </authorList>
    </citation>
    <scope>NUCLEOTIDE SEQUENCE [LARGE SCALE GENOMIC DNA]</scope>
    <source>
        <strain evidence="13">white501</strain>
    </source>
</reference>
<keyword evidence="13" id="KW-1185">Reference proteome</keyword>
<dbReference type="GO" id="GO:0004222">
    <property type="term" value="F:metalloendopeptidase activity"/>
    <property type="evidence" value="ECO:0007669"/>
    <property type="project" value="InterPro"/>
</dbReference>
<evidence type="ECO:0000313" key="12">
    <source>
        <dbReference type="EMBL" id="EDX14034.1"/>
    </source>
</evidence>
<keyword evidence="9" id="KW-0732">Signal</keyword>
<evidence type="ECO:0000256" key="1">
    <source>
        <dbReference type="ARBA" id="ARBA00001947"/>
    </source>
</evidence>
<feature type="domain" description="Peptidase M13 N-terminal" evidence="11">
    <location>
        <begin position="52"/>
        <end position="398"/>
    </location>
</feature>
<name>B4R1E8_DROSI</name>
<dbReference type="PhylomeDB" id="B4R1E8"/>
<accession>B4R1E8</accession>
<feature type="signal peptide" evidence="9">
    <location>
        <begin position="1"/>
        <end position="24"/>
    </location>
</feature>
<evidence type="ECO:0000256" key="9">
    <source>
        <dbReference type="SAM" id="SignalP"/>
    </source>
</evidence>
<keyword evidence="4" id="KW-0645">Protease</keyword>
<keyword evidence="8" id="KW-0482">Metalloprotease</keyword>